<dbReference type="EMBL" id="JAMC01000006">
    <property type="protein sequence ID" value="KEJ88346.1"/>
    <property type="molecule type" value="Genomic_DNA"/>
</dbReference>
<dbReference type="SUPFAM" id="SSF56300">
    <property type="entry name" value="Metallo-dependent phosphatases"/>
    <property type="match status" value="1"/>
</dbReference>
<comment type="caution">
    <text evidence="3">The sequence shown here is derived from an EMBL/GenBank/DDBJ whole genome shotgun (WGS) entry which is preliminary data.</text>
</comment>
<dbReference type="InterPro" id="IPR024654">
    <property type="entry name" value="Calcineurin-like_PHP_lpxH"/>
</dbReference>
<dbReference type="PIRSF" id="PIRSF000883">
    <property type="entry name" value="Pesterase_MJ0912"/>
    <property type="match status" value="1"/>
</dbReference>
<dbReference type="GO" id="GO:0005737">
    <property type="term" value="C:cytoplasm"/>
    <property type="evidence" value="ECO:0007669"/>
    <property type="project" value="TreeGrafter"/>
</dbReference>
<dbReference type="InterPro" id="IPR011152">
    <property type="entry name" value="Pesterase_MJ0912"/>
</dbReference>
<dbReference type="OrthoDB" id="9813918at2"/>
<organism evidence="3 4">
    <name type="scientific">Sulfitobacter donghicola DSW-25 = KCTC 12864 = JCM 14565</name>
    <dbReference type="NCBI Taxonomy" id="1300350"/>
    <lineage>
        <taxon>Bacteria</taxon>
        <taxon>Pseudomonadati</taxon>
        <taxon>Pseudomonadota</taxon>
        <taxon>Alphaproteobacteria</taxon>
        <taxon>Rhodobacterales</taxon>
        <taxon>Roseobacteraceae</taxon>
        <taxon>Sulfitobacter</taxon>
    </lineage>
</organism>
<proteinExistence type="inferred from homology"/>
<gene>
    <name evidence="3" type="ORF">DSW25_14690</name>
</gene>
<dbReference type="eggNOG" id="COG0639">
    <property type="taxonomic scope" value="Bacteria"/>
</dbReference>
<dbReference type="Proteomes" id="UP000027734">
    <property type="component" value="Unassembled WGS sequence"/>
</dbReference>
<dbReference type="InterPro" id="IPR050126">
    <property type="entry name" value="Ap4A_hydrolase"/>
</dbReference>
<dbReference type="PANTHER" id="PTHR42850:SF2">
    <property type="entry name" value="BLL5683 PROTEIN"/>
    <property type="match status" value="1"/>
</dbReference>
<dbReference type="PANTHER" id="PTHR42850">
    <property type="entry name" value="METALLOPHOSPHOESTERASE"/>
    <property type="match status" value="1"/>
</dbReference>
<evidence type="ECO:0000313" key="3">
    <source>
        <dbReference type="EMBL" id="KEJ88346.1"/>
    </source>
</evidence>
<dbReference type="RefSeq" id="WP_025060796.1">
    <property type="nucleotide sequence ID" value="NZ_JAMC01000006.1"/>
</dbReference>
<dbReference type="CDD" id="cd00838">
    <property type="entry name" value="MPP_superfamily"/>
    <property type="match status" value="1"/>
</dbReference>
<evidence type="ECO:0000313" key="4">
    <source>
        <dbReference type="Proteomes" id="UP000027734"/>
    </source>
</evidence>
<evidence type="ECO:0000256" key="1">
    <source>
        <dbReference type="ARBA" id="ARBA00008950"/>
    </source>
</evidence>
<dbReference type="Gene3D" id="3.60.21.10">
    <property type="match status" value="1"/>
</dbReference>
<sequence length="272" mass="29213">MKHVDLGVLDGDLLVFGGPYSNLQASLAVLEQAKAKGIAPDHVICTGDVVAYCGSPMETVQVIRESGCVVVAGNCEIQLAQQADDCGCGFEQGTTCDRLSAAWYAFAKSQLGEAEAKWMGALPDVATFTHHGQRYAVIHGGVRDVAQFIWETDKDAVFTTEWEVLEALIGPIDAILSGHSGLPFVREASKGRWINAGVVGMPPHDGKPQTRYAVLRKGCAQIETLDYDTAGAMQDMQAAGLPDDYRRALSSGYWPSEDVLPEVLRVAISDRG</sequence>
<protein>
    <submittedName>
        <fullName evidence="3">Diadenosine tetraphosphatase</fullName>
    </submittedName>
</protein>
<dbReference type="GO" id="GO:0016791">
    <property type="term" value="F:phosphatase activity"/>
    <property type="evidence" value="ECO:0007669"/>
    <property type="project" value="TreeGrafter"/>
</dbReference>
<dbReference type="AlphaFoldDB" id="A0A073IFR8"/>
<dbReference type="Pfam" id="PF12850">
    <property type="entry name" value="Metallophos_2"/>
    <property type="match status" value="1"/>
</dbReference>
<comment type="similarity">
    <text evidence="1">Belongs to the metallophosphoesterase superfamily. YfcE family.</text>
</comment>
<reference evidence="3 4" key="1">
    <citation type="submission" date="2014-01" db="EMBL/GenBank/DDBJ databases">
        <title>Sulfitobacter donghicola JCM 14565 Genome Sequencing.</title>
        <authorList>
            <person name="Lai Q."/>
            <person name="Hong Z."/>
        </authorList>
    </citation>
    <scope>NUCLEOTIDE SEQUENCE [LARGE SCALE GENOMIC DNA]</scope>
    <source>
        <strain evidence="3 4">JCM 14565</strain>
    </source>
</reference>
<feature type="domain" description="Calcineurin-like phosphoesterase" evidence="2">
    <location>
        <begin position="25"/>
        <end position="215"/>
    </location>
</feature>
<evidence type="ECO:0000259" key="2">
    <source>
        <dbReference type="Pfam" id="PF12850"/>
    </source>
</evidence>
<accession>A0A073IFR8</accession>
<dbReference type="InterPro" id="IPR029052">
    <property type="entry name" value="Metallo-depent_PP-like"/>
</dbReference>
<name>A0A073IFR8_9RHOB</name>
<keyword evidence="4" id="KW-1185">Reference proteome</keyword>